<dbReference type="PRINTS" id="PR00922">
    <property type="entry name" value="DADACBPTASE3"/>
</dbReference>
<dbReference type="RefSeq" id="WP_012598441.1">
    <property type="nucleotide sequence ID" value="NC_011729.1"/>
</dbReference>
<dbReference type="AlphaFoldDB" id="B7KJP6"/>
<evidence type="ECO:0000256" key="1">
    <source>
        <dbReference type="ARBA" id="ARBA00006096"/>
    </source>
</evidence>
<dbReference type="GO" id="GO:0004185">
    <property type="term" value="F:serine-type carboxypeptidase activity"/>
    <property type="evidence" value="ECO:0007669"/>
    <property type="project" value="InterPro"/>
</dbReference>
<keyword evidence="3" id="KW-0645">Protease</keyword>
<dbReference type="GO" id="GO:0000270">
    <property type="term" value="P:peptidoglycan metabolic process"/>
    <property type="evidence" value="ECO:0007669"/>
    <property type="project" value="TreeGrafter"/>
</dbReference>
<dbReference type="KEGG" id="cyc:PCC7424_1041"/>
<dbReference type="PANTHER" id="PTHR30023:SF0">
    <property type="entry name" value="PENICILLIN-SENSITIVE CARBOXYPEPTIDASE A"/>
    <property type="match status" value="1"/>
</dbReference>
<dbReference type="Pfam" id="PF02113">
    <property type="entry name" value="Peptidase_S13"/>
    <property type="match status" value="2"/>
</dbReference>
<evidence type="ECO:0000256" key="2">
    <source>
        <dbReference type="ARBA" id="ARBA00022801"/>
    </source>
</evidence>
<protein>
    <submittedName>
        <fullName evidence="3">Peptidase S13 D-Ala-D-Ala carboxypeptidase C</fullName>
    </submittedName>
</protein>
<dbReference type="Proteomes" id="UP000002384">
    <property type="component" value="Chromosome"/>
</dbReference>
<dbReference type="Gene3D" id="3.40.710.10">
    <property type="entry name" value="DD-peptidase/beta-lactamase superfamily"/>
    <property type="match status" value="1"/>
</dbReference>
<dbReference type="InterPro" id="IPR012338">
    <property type="entry name" value="Beta-lactam/transpept-like"/>
</dbReference>
<keyword evidence="3" id="KW-0121">Carboxypeptidase</keyword>
<proteinExistence type="inferred from homology"/>
<gene>
    <name evidence="3" type="ordered locus">PCC7424_1041</name>
</gene>
<dbReference type="STRING" id="65393.PCC7424_1041"/>
<comment type="similarity">
    <text evidence="1">Belongs to the peptidase S13 family.</text>
</comment>
<sequence>MLQSLSIGLLSFFLQFFGHQSDPLQTMPLMDWQQQAIFAMPTQGDPTVEKIVADYLQKLSRQGINTELQGVWIQSEWAELANHRSQIPASAASLTKIATTLATLETWKPDHRFETRIYHTGSIQNGVLQGDLIIQGNGDPLFVWEEAIALGNTLNQLGINQVKGNLIITGDFVMNFKSDPQVSGALLKQGLNEGLWSFVVEESYQNLPPNTPRPQLKILGEIQVSPLIPSEAQLLLRHQSLTVLELLKQMNIYSNNVMSDILAQSVGGSQKVMEIVTRVAKIPPGEIQLINGSGLGVENKITPQAVTQMLITIERRYAPKITLNDLFPVAGLDKKGTMQWRNLPPGVAMKTGTLAQVSALAGVIPTKERGLVWFSIQNSGSGDIVQFRADQDQLLQSLAKHWTIIPPMTHSSLKDVFLGDPSRNLTAKN</sequence>
<evidence type="ECO:0000313" key="4">
    <source>
        <dbReference type="Proteomes" id="UP000002384"/>
    </source>
</evidence>
<dbReference type="GO" id="GO:0006508">
    <property type="term" value="P:proteolysis"/>
    <property type="evidence" value="ECO:0007669"/>
    <property type="project" value="InterPro"/>
</dbReference>
<organism evidence="3 4">
    <name type="scientific">Gloeothece citriformis (strain PCC 7424)</name>
    <name type="common">Cyanothece sp. (strain PCC 7424)</name>
    <dbReference type="NCBI Taxonomy" id="65393"/>
    <lineage>
        <taxon>Bacteria</taxon>
        <taxon>Bacillati</taxon>
        <taxon>Cyanobacteriota</taxon>
        <taxon>Cyanophyceae</taxon>
        <taxon>Oscillatoriophycideae</taxon>
        <taxon>Chroococcales</taxon>
        <taxon>Aphanothecaceae</taxon>
        <taxon>Gloeothece</taxon>
        <taxon>Gloeothece citriformis</taxon>
    </lineage>
</organism>
<dbReference type="OrthoDB" id="9802627at2"/>
<keyword evidence="2" id="KW-0378">Hydrolase</keyword>
<accession>B7KJP6</accession>
<reference evidence="4" key="1">
    <citation type="journal article" date="2011" name="MBio">
        <title>Novel metabolic attributes of the genus Cyanothece, comprising a group of unicellular nitrogen-fixing Cyanobacteria.</title>
        <authorList>
            <person name="Bandyopadhyay A."/>
            <person name="Elvitigala T."/>
            <person name="Welsh E."/>
            <person name="Stockel J."/>
            <person name="Liberton M."/>
            <person name="Min H."/>
            <person name="Sherman L.A."/>
            <person name="Pakrasi H.B."/>
        </authorList>
    </citation>
    <scope>NUCLEOTIDE SEQUENCE [LARGE SCALE GENOMIC DNA]</scope>
    <source>
        <strain evidence="4">PCC 7424</strain>
    </source>
</reference>
<dbReference type="HOGENOM" id="CLU_047821_0_0_3"/>
<dbReference type="PANTHER" id="PTHR30023">
    <property type="entry name" value="D-ALANYL-D-ALANINE CARBOXYPEPTIDASE"/>
    <property type="match status" value="1"/>
</dbReference>
<dbReference type="SUPFAM" id="SSF56601">
    <property type="entry name" value="beta-lactamase/transpeptidase-like"/>
    <property type="match status" value="1"/>
</dbReference>
<dbReference type="Gene3D" id="3.50.80.20">
    <property type="entry name" value="D-Ala-D-Ala carboxypeptidase C, peptidase S13"/>
    <property type="match status" value="1"/>
</dbReference>
<dbReference type="eggNOG" id="COG2027">
    <property type="taxonomic scope" value="Bacteria"/>
</dbReference>
<keyword evidence="4" id="KW-1185">Reference proteome</keyword>
<dbReference type="InterPro" id="IPR000667">
    <property type="entry name" value="Peptidase_S13"/>
</dbReference>
<name>B7KJP6_GLOC7</name>
<evidence type="ECO:0000313" key="3">
    <source>
        <dbReference type="EMBL" id="ACK69495.1"/>
    </source>
</evidence>
<dbReference type="EMBL" id="CP001291">
    <property type="protein sequence ID" value="ACK69495.1"/>
    <property type="molecule type" value="Genomic_DNA"/>
</dbReference>